<evidence type="ECO:0000256" key="3">
    <source>
        <dbReference type="ARBA" id="ARBA00023295"/>
    </source>
</evidence>
<feature type="domain" description="GH10" evidence="8">
    <location>
        <begin position="44"/>
        <end position="383"/>
    </location>
</feature>
<comment type="catalytic activity">
    <reaction evidence="6">
        <text>Endohydrolysis of (1-&gt;4)-beta-D-xylosidic linkages in xylans.</text>
        <dbReference type="EC" id="3.2.1.8"/>
    </reaction>
</comment>
<organism evidence="9 10">
    <name type="scientific">Olivibacter ginsenosidimutans</name>
    <dbReference type="NCBI Taxonomy" id="1176537"/>
    <lineage>
        <taxon>Bacteria</taxon>
        <taxon>Pseudomonadati</taxon>
        <taxon>Bacteroidota</taxon>
        <taxon>Sphingobacteriia</taxon>
        <taxon>Sphingobacteriales</taxon>
        <taxon>Sphingobacteriaceae</taxon>
        <taxon>Olivibacter</taxon>
    </lineage>
</organism>
<keyword evidence="2 6" id="KW-0119">Carbohydrate metabolism</keyword>
<evidence type="ECO:0000313" key="9">
    <source>
        <dbReference type="EMBL" id="GAA4785599.1"/>
    </source>
</evidence>
<proteinExistence type="inferred from homology"/>
<dbReference type="PRINTS" id="PR00134">
    <property type="entry name" value="GLHYDRLASE10"/>
</dbReference>
<dbReference type="SUPFAM" id="SSF51445">
    <property type="entry name" value="(Trans)glycosidases"/>
    <property type="match status" value="1"/>
</dbReference>
<evidence type="ECO:0000256" key="5">
    <source>
        <dbReference type="PROSITE-ProRule" id="PRU10061"/>
    </source>
</evidence>
<keyword evidence="1 6" id="KW-0378">Hydrolase</keyword>
<feature type="region of interest" description="Disordered" evidence="7">
    <location>
        <begin position="1"/>
        <end position="42"/>
    </location>
</feature>
<dbReference type="Gene3D" id="3.20.20.80">
    <property type="entry name" value="Glycosidases"/>
    <property type="match status" value="1"/>
</dbReference>
<feature type="active site" description="Nucleophile" evidence="5">
    <location>
        <position position="286"/>
    </location>
</feature>
<reference evidence="10" key="1">
    <citation type="journal article" date="2019" name="Int. J. Syst. Evol. Microbiol.">
        <title>The Global Catalogue of Microorganisms (GCM) 10K type strain sequencing project: providing services to taxonomists for standard genome sequencing and annotation.</title>
        <authorList>
            <consortium name="The Broad Institute Genomics Platform"/>
            <consortium name="The Broad Institute Genome Sequencing Center for Infectious Disease"/>
            <person name="Wu L."/>
            <person name="Ma J."/>
        </authorList>
    </citation>
    <scope>NUCLEOTIDE SEQUENCE [LARGE SCALE GENOMIC DNA]</scope>
    <source>
        <strain evidence="10">JCM 18200</strain>
    </source>
</reference>
<dbReference type="InterPro" id="IPR017853">
    <property type="entry name" value="GH"/>
</dbReference>
<gene>
    <name evidence="9" type="ORF">GCM10023231_11890</name>
</gene>
<evidence type="ECO:0000256" key="4">
    <source>
        <dbReference type="ARBA" id="ARBA00023326"/>
    </source>
</evidence>
<protein>
    <recommendedName>
        <fullName evidence="6">Beta-xylanase</fullName>
        <ecNumber evidence="6">3.2.1.8</ecNumber>
    </recommendedName>
</protein>
<dbReference type="EMBL" id="BAABIQ010000005">
    <property type="protein sequence ID" value="GAA4785599.1"/>
    <property type="molecule type" value="Genomic_DNA"/>
</dbReference>
<keyword evidence="3 6" id="KW-0326">Glycosidase</keyword>
<feature type="compositionally biased region" description="Low complexity" evidence="7">
    <location>
        <begin position="13"/>
        <end position="28"/>
    </location>
</feature>
<dbReference type="EC" id="3.2.1.8" evidence="6"/>
<dbReference type="PROSITE" id="PS00591">
    <property type="entry name" value="GH10_1"/>
    <property type="match status" value="1"/>
</dbReference>
<dbReference type="InterPro" id="IPR001000">
    <property type="entry name" value="GH10_dom"/>
</dbReference>
<dbReference type="PANTHER" id="PTHR31490">
    <property type="entry name" value="GLYCOSYL HYDROLASE"/>
    <property type="match status" value="1"/>
</dbReference>
<dbReference type="InterPro" id="IPR031158">
    <property type="entry name" value="GH10_AS"/>
</dbReference>
<evidence type="ECO:0000256" key="1">
    <source>
        <dbReference type="ARBA" id="ARBA00022801"/>
    </source>
</evidence>
<evidence type="ECO:0000256" key="7">
    <source>
        <dbReference type="SAM" id="MobiDB-lite"/>
    </source>
</evidence>
<dbReference type="SMART" id="SM00633">
    <property type="entry name" value="Glyco_10"/>
    <property type="match status" value="1"/>
</dbReference>
<keyword evidence="4 6" id="KW-0624">Polysaccharide degradation</keyword>
<dbReference type="Pfam" id="PF00331">
    <property type="entry name" value="Glyco_hydro_10"/>
    <property type="match status" value="1"/>
</dbReference>
<dbReference type="InterPro" id="IPR044846">
    <property type="entry name" value="GH10"/>
</dbReference>
<dbReference type="PANTHER" id="PTHR31490:SF90">
    <property type="entry name" value="ENDO-1,4-BETA-XYLANASE A"/>
    <property type="match status" value="1"/>
</dbReference>
<feature type="compositionally biased region" description="Polar residues" evidence="7">
    <location>
        <begin position="1"/>
        <end position="12"/>
    </location>
</feature>
<evidence type="ECO:0000256" key="2">
    <source>
        <dbReference type="ARBA" id="ARBA00023277"/>
    </source>
</evidence>
<name>A0ABP9AVC0_9SPHI</name>
<dbReference type="PROSITE" id="PS51760">
    <property type="entry name" value="GH10_2"/>
    <property type="match status" value="1"/>
</dbReference>
<evidence type="ECO:0000313" key="10">
    <source>
        <dbReference type="Proteomes" id="UP001501411"/>
    </source>
</evidence>
<evidence type="ECO:0000259" key="8">
    <source>
        <dbReference type="PROSITE" id="PS51760"/>
    </source>
</evidence>
<comment type="similarity">
    <text evidence="6">Belongs to the glycosyl hydrolase 10 (cellulase F) family.</text>
</comment>
<keyword evidence="10" id="KW-1185">Reference proteome</keyword>
<accession>A0ABP9AVC0</accession>
<dbReference type="Proteomes" id="UP001501411">
    <property type="component" value="Unassembled WGS sequence"/>
</dbReference>
<comment type="caution">
    <text evidence="9">The sequence shown here is derived from an EMBL/GenBank/DDBJ whole genome shotgun (WGS) entry which is preliminary data.</text>
</comment>
<sequence>MSYDINDTQNIQSKSDSLGPNSSDSSKSIVRKTSSNRDVRKVSGAPQYSLKDAYRNYFPIGAAVLPNQINNSKIANLITTQFSSITAANDMKPTYLQPKEGVFNFNVGDKIVSFATKNNMKVRGHTLVWPRKMPKWFYYSQGKAVGKDLLLKRIETHVNTVVQHYKGKTYCWDVVNEAIPFFGPNPLDSNKDSLYIIAGEEYFDKAFYVARKADPNAKLFYNDNGFEWKKKRDRIFEYLKKAKARGVPIDGVGMQGHWGIDGISEAYLRETIKMFSSIGLEVQITELDISIYPIRSSGKVMKAADLKSTSDAYTEQIQTKQAQIYSMIFRVCREMKGQVTGITLWSPYDWANYLTKRMGKKNYPYLFDENLQPKKSFHDVVNF</sequence>
<evidence type="ECO:0000256" key="6">
    <source>
        <dbReference type="RuleBase" id="RU361174"/>
    </source>
</evidence>